<sequence>MAIIRTTTGSYKEQVEPVSSKGQQAYPRLEPIQVNSSDSENTIPTDTSSWVSGPIGVGYYEGKSSMPQVLQPVA</sequence>
<proteinExistence type="predicted"/>
<comment type="caution">
    <text evidence="2">The sequence shown here is derived from an EMBL/GenBank/DDBJ whole genome shotgun (WGS) entry which is preliminary data.</text>
</comment>
<evidence type="ECO:0000313" key="2">
    <source>
        <dbReference type="EMBL" id="KAK4743071.1"/>
    </source>
</evidence>
<name>A0AAN7GGA0_9MYRT</name>
<dbReference type="Proteomes" id="UP001345219">
    <property type="component" value="Chromosome 1"/>
</dbReference>
<dbReference type="EMBL" id="JAXIOK010000023">
    <property type="protein sequence ID" value="KAK4743071.1"/>
    <property type="molecule type" value="Genomic_DNA"/>
</dbReference>
<protein>
    <submittedName>
        <fullName evidence="2">Uncharacterized protein</fullName>
    </submittedName>
</protein>
<feature type="compositionally biased region" description="Polar residues" evidence="1">
    <location>
        <begin position="1"/>
        <end position="11"/>
    </location>
</feature>
<gene>
    <name evidence="2" type="ORF">SAY87_001072</name>
</gene>
<evidence type="ECO:0000313" key="3">
    <source>
        <dbReference type="Proteomes" id="UP001345219"/>
    </source>
</evidence>
<keyword evidence="3" id="KW-1185">Reference proteome</keyword>
<dbReference type="AlphaFoldDB" id="A0AAN7GGA0"/>
<organism evidence="2 3">
    <name type="scientific">Trapa incisa</name>
    <dbReference type="NCBI Taxonomy" id="236973"/>
    <lineage>
        <taxon>Eukaryota</taxon>
        <taxon>Viridiplantae</taxon>
        <taxon>Streptophyta</taxon>
        <taxon>Embryophyta</taxon>
        <taxon>Tracheophyta</taxon>
        <taxon>Spermatophyta</taxon>
        <taxon>Magnoliopsida</taxon>
        <taxon>eudicotyledons</taxon>
        <taxon>Gunneridae</taxon>
        <taxon>Pentapetalae</taxon>
        <taxon>rosids</taxon>
        <taxon>malvids</taxon>
        <taxon>Myrtales</taxon>
        <taxon>Lythraceae</taxon>
        <taxon>Trapa</taxon>
    </lineage>
</organism>
<reference evidence="2 3" key="1">
    <citation type="journal article" date="2023" name="Hortic Res">
        <title>Pangenome of water caltrop reveals structural variations and asymmetric subgenome divergence after allopolyploidization.</title>
        <authorList>
            <person name="Zhang X."/>
            <person name="Chen Y."/>
            <person name="Wang L."/>
            <person name="Yuan Y."/>
            <person name="Fang M."/>
            <person name="Shi L."/>
            <person name="Lu R."/>
            <person name="Comes H.P."/>
            <person name="Ma Y."/>
            <person name="Chen Y."/>
            <person name="Huang G."/>
            <person name="Zhou Y."/>
            <person name="Zheng Z."/>
            <person name="Qiu Y."/>
        </authorList>
    </citation>
    <scope>NUCLEOTIDE SEQUENCE [LARGE SCALE GENOMIC DNA]</scope>
    <source>
        <tissue evidence="2">Roots</tissue>
    </source>
</reference>
<accession>A0AAN7GGA0</accession>
<evidence type="ECO:0000256" key="1">
    <source>
        <dbReference type="SAM" id="MobiDB-lite"/>
    </source>
</evidence>
<feature type="region of interest" description="Disordered" evidence="1">
    <location>
        <begin position="1"/>
        <end position="28"/>
    </location>
</feature>